<dbReference type="Pfam" id="PF00050">
    <property type="entry name" value="Kazal_1"/>
    <property type="match status" value="1"/>
</dbReference>
<dbReference type="PROSITE" id="PS51465">
    <property type="entry name" value="KAZAL_2"/>
    <property type="match status" value="2"/>
</dbReference>
<dbReference type="EMBL" id="OV696688">
    <property type="protein sequence ID" value="CAH1259193.1"/>
    <property type="molecule type" value="Genomic_DNA"/>
</dbReference>
<dbReference type="PANTHER" id="PTHR10913">
    <property type="entry name" value="FOLLISTATIN-RELATED"/>
    <property type="match status" value="1"/>
</dbReference>
<name>A0A8J9ZS66_BRALA</name>
<dbReference type="SMART" id="SM00280">
    <property type="entry name" value="KAZAL"/>
    <property type="match status" value="2"/>
</dbReference>
<evidence type="ECO:0000256" key="1">
    <source>
        <dbReference type="ARBA" id="ARBA00022690"/>
    </source>
</evidence>
<proteinExistence type="predicted"/>
<dbReference type="InterPro" id="IPR050653">
    <property type="entry name" value="Prot_Inhib_GrowthFact_Antg"/>
</dbReference>
<organism evidence="6 7">
    <name type="scientific">Branchiostoma lanceolatum</name>
    <name type="common">Common lancelet</name>
    <name type="synonym">Amphioxus lanceolatum</name>
    <dbReference type="NCBI Taxonomy" id="7740"/>
    <lineage>
        <taxon>Eukaryota</taxon>
        <taxon>Metazoa</taxon>
        <taxon>Chordata</taxon>
        <taxon>Cephalochordata</taxon>
        <taxon>Leptocardii</taxon>
        <taxon>Amphioxiformes</taxon>
        <taxon>Branchiostomatidae</taxon>
        <taxon>Branchiostoma</taxon>
    </lineage>
</organism>
<feature type="domain" description="Kazal-like" evidence="5">
    <location>
        <begin position="78"/>
        <end position="135"/>
    </location>
</feature>
<evidence type="ECO:0000256" key="3">
    <source>
        <dbReference type="ARBA" id="ARBA00023157"/>
    </source>
</evidence>
<keyword evidence="1" id="KW-0646">Protease inhibitor</keyword>
<dbReference type="SUPFAM" id="SSF100895">
    <property type="entry name" value="Kazal-type serine protease inhibitors"/>
    <property type="match status" value="2"/>
</dbReference>
<dbReference type="AlphaFoldDB" id="A0A8J9ZS66"/>
<dbReference type="GO" id="GO:0005576">
    <property type="term" value="C:extracellular region"/>
    <property type="evidence" value="ECO:0007669"/>
    <property type="project" value="TreeGrafter"/>
</dbReference>
<protein>
    <submittedName>
        <fullName evidence="6">AGRN protein</fullName>
    </submittedName>
</protein>
<dbReference type="CDD" id="cd00104">
    <property type="entry name" value="KAZAL_FS"/>
    <property type="match status" value="1"/>
</dbReference>
<accession>A0A8J9ZS66</accession>
<dbReference type="Gene3D" id="3.30.60.30">
    <property type="match status" value="2"/>
</dbReference>
<keyword evidence="4" id="KW-0732">Signal</keyword>
<feature type="signal peptide" evidence="4">
    <location>
        <begin position="1"/>
        <end position="18"/>
    </location>
</feature>
<dbReference type="InterPro" id="IPR036058">
    <property type="entry name" value="Kazal_dom_sf"/>
</dbReference>
<feature type="domain" description="Kazal-like" evidence="5">
    <location>
        <begin position="14"/>
        <end position="68"/>
    </location>
</feature>
<dbReference type="PANTHER" id="PTHR10913:SF45">
    <property type="entry name" value="FOLLISTATIN, ISOFORM A-RELATED"/>
    <property type="match status" value="1"/>
</dbReference>
<keyword evidence="3" id="KW-1015">Disulfide bond</keyword>
<keyword evidence="7" id="KW-1185">Reference proteome</keyword>
<dbReference type="Proteomes" id="UP000838412">
    <property type="component" value="Chromosome 3"/>
</dbReference>
<dbReference type="InterPro" id="IPR002350">
    <property type="entry name" value="Kazal_dom"/>
</dbReference>
<dbReference type="GO" id="GO:0030154">
    <property type="term" value="P:cell differentiation"/>
    <property type="evidence" value="ECO:0007669"/>
    <property type="project" value="TreeGrafter"/>
</dbReference>
<gene>
    <name evidence="6" type="primary">AGRN</name>
    <name evidence="6" type="ORF">BLAG_LOCUS16562</name>
</gene>
<dbReference type="Pfam" id="PF07648">
    <property type="entry name" value="Kazal_2"/>
    <property type="match status" value="1"/>
</dbReference>
<keyword evidence="2" id="KW-0722">Serine protease inhibitor</keyword>
<dbReference type="PROSITE" id="PS00282">
    <property type="entry name" value="KAZAL_1"/>
    <property type="match status" value="1"/>
</dbReference>
<feature type="chain" id="PRO_5035441187" evidence="4">
    <location>
        <begin position="19"/>
        <end position="162"/>
    </location>
</feature>
<evidence type="ECO:0000313" key="7">
    <source>
        <dbReference type="Proteomes" id="UP000838412"/>
    </source>
</evidence>
<evidence type="ECO:0000256" key="4">
    <source>
        <dbReference type="SAM" id="SignalP"/>
    </source>
</evidence>
<evidence type="ECO:0000313" key="6">
    <source>
        <dbReference type="EMBL" id="CAH1259193.1"/>
    </source>
</evidence>
<sequence>MMKQVLLLVSCLAVKGFAGCPDMCPFNYNPVCGSNGETYSNECSLKVHACQLGDDMELTMVSKGECPEMVSRTEPAVENRNAVCVAGRRGCPRIYKPVCGSDKHTYPNECELCRKMSEAAVRTEIRIRHEGECTPVETGEDAQARGRRQAAVDGQVQQLVLE</sequence>
<reference evidence="6" key="1">
    <citation type="submission" date="2022-01" db="EMBL/GenBank/DDBJ databases">
        <authorList>
            <person name="Braso-Vives M."/>
        </authorList>
    </citation>
    <scope>NUCLEOTIDE SEQUENCE</scope>
</reference>
<dbReference type="OrthoDB" id="9972772at2759"/>
<evidence type="ECO:0000256" key="2">
    <source>
        <dbReference type="ARBA" id="ARBA00022900"/>
    </source>
</evidence>
<evidence type="ECO:0000259" key="5">
    <source>
        <dbReference type="PROSITE" id="PS51465"/>
    </source>
</evidence>